<name>S3C1L7_9BURK</name>
<organism evidence="7 8">
    <name type="scientific">Sutterella wadsworthensis HGA0223</name>
    <dbReference type="NCBI Taxonomy" id="1203554"/>
    <lineage>
        <taxon>Bacteria</taxon>
        <taxon>Pseudomonadati</taxon>
        <taxon>Pseudomonadota</taxon>
        <taxon>Betaproteobacteria</taxon>
        <taxon>Burkholderiales</taxon>
        <taxon>Sutterellaceae</taxon>
        <taxon>Sutterella</taxon>
    </lineage>
</organism>
<evidence type="ECO:0000256" key="1">
    <source>
        <dbReference type="ARBA" id="ARBA00001974"/>
    </source>
</evidence>
<feature type="domain" description="FAD-dependent oxidoreductase 2 FAD-binding" evidence="6">
    <location>
        <begin position="44"/>
        <end position="470"/>
    </location>
</feature>
<evidence type="ECO:0000256" key="4">
    <source>
        <dbReference type="ARBA" id="ARBA00023002"/>
    </source>
</evidence>
<comment type="caution">
    <text evidence="7">The sequence shown here is derived from an EMBL/GenBank/DDBJ whole genome shotgun (WGS) entry which is preliminary data.</text>
</comment>
<dbReference type="PATRIC" id="fig|1203554.3.peg.938"/>
<dbReference type="GO" id="GO:0010181">
    <property type="term" value="F:FMN binding"/>
    <property type="evidence" value="ECO:0007669"/>
    <property type="project" value="InterPro"/>
</dbReference>
<dbReference type="STRING" id="1203554.HMPREF1476_00917"/>
<proteinExistence type="inferred from homology"/>
<keyword evidence="3 5" id="KW-0274">FAD</keyword>
<protein>
    <submittedName>
        <fullName evidence="7">Flavocytochrome c</fullName>
    </submittedName>
</protein>
<dbReference type="InterPro" id="IPR003953">
    <property type="entry name" value="FAD-dep_OxRdtase_2_FAD-bd"/>
</dbReference>
<dbReference type="AlphaFoldDB" id="S3C1L7"/>
<sequence>MELSRRKLLVAAGAAAAAVPAAHAAQDPSLSDNVPKKWDRTVKLLIVGAGGAGLTAAVSAAQNGLTDTLILEKMAYIGGNTAISGGGMNAVDPARQKAQGIEDSIENHYEQTLKGGDYRANPALVKELVENAPETVTWLESIGMKFKDKVYQVYGSLYPRGHAPLGSLGQDYIKVLVDQCKKYGIPIEKQARVVRIIRETPLKGKVLGVEYEKGGKLITVRATKAVVVAAGGFGANKKMRALHDPRLADLTTTNHPGATGDLLPLMVDVGADLTGMDFIQCNPGCPPGRTHRVPLHQGGRFIIVDRNGKRFIREDERRDVIRDAVLIQPKATAWGILDQTRFDMINQGQKDAAYKGLETGDAWKADTIEELAKKMGLPPAALKATVDEFNAGVKAGKDKLGKYQRNLFPIEKPPFWGAYVGMSVHHTMGGVVINTAAEVIDRRGEVIANLYAAGEVTGGIHGANRLGGNAIADCLTFGRLVGKEIAEKKA</sequence>
<dbReference type="InterPro" id="IPR010960">
    <property type="entry name" value="Flavocytochrome_c"/>
</dbReference>
<evidence type="ECO:0000256" key="5">
    <source>
        <dbReference type="RuleBase" id="RU366062"/>
    </source>
</evidence>
<dbReference type="PANTHER" id="PTHR43400">
    <property type="entry name" value="FUMARATE REDUCTASE"/>
    <property type="match status" value="1"/>
</dbReference>
<dbReference type="Gene3D" id="3.90.700.10">
    <property type="entry name" value="Succinate dehydrogenase/fumarate reductase flavoprotein, catalytic domain"/>
    <property type="match status" value="1"/>
</dbReference>
<evidence type="ECO:0000259" key="6">
    <source>
        <dbReference type="Pfam" id="PF00890"/>
    </source>
</evidence>
<evidence type="ECO:0000256" key="3">
    <source>
        <dbReference type="ARBA" id="ARBA00022827"/>
    </source>
</evidence>
<evidence type="ECO:0000256" key="2">
    <source>
        <dbReference type="ARBA" id="ARBA00022630"/>
    </source>
</evidence>
<feature type="signal peptide" evidence="5">
    <location>
        <begin position="1"/>
        <end position="24"/>
    </location>
</feature>
<dbReference type="NCBIfam" id="TIGR01813">
    <property type="entry name" value="flavo_cyto_c"/>
    <property type="match status" value="1"/>
</dbReference>
<keyword evidence="8" id="KW-1185">Reference proteome</keyword>
<gene>
    <name evidence="7" type="ORF">HMPREF1476_00917</name>
</gene>
<comment type="similarity">
    <text evidence="5">Belongs to the FAD-dependent oxidoreductase 2 family. FRD/SDH subfamily.</text>
</comment>
<evidence type="ECO:0000313" key="8">
    <source>
        <dbReference type="Proteomes" id="UP000014400"/>
    </source>
</evidence>
<accession>S3C1L7</accession>
<dbReference type="PANTHER" id="PTHR43400:SF7">
    <property type="entry name" value="FAD-DEPENDENT OXIDOREDUCTASE 2 FAD BINDING DOMAIN-CONTAINING PROTEIN"/>
    <property type="match status" value="1"/>
</dbReference>
<keyword evidence="5" id="KW-0732">Signal</keyword>
<dbReference type="SUPFAM" id="SSF51905">
    <property type="entry name" value="FAD/NAD(P)-binding domain"/>
    <property type="match status" value="1"/>
</dbReference>
<dbReference type="InterPro" id="IPR006311">
    <property type="entry name" value="TAT_signal"/>
</dbReference>
<reference evidence="7 8" key="1">
    <citation type="submission" date="2013-04" db="EMBL/GenBank/DDBJ databases">
        <title>The Genome Sequence of Sutterella wadsworthensis HGA0223.</title>
        <authorList>
            <consortium name="The Broad Institute Genomics Platform"/>
            <person name="Earl A."/>
            <person name="Ward D."/>
            <person name="Feldgarden M."/>
            <person name="Gevers D."/>
            <person name="Schmidt T.M."/>
            <person name="Dover J."/>
            <person name="Dai D."/>
            <person name="Walker B."/>
            <person name="Young S."/>
            <person name="Zeng Q."/>
            <person name="Gargeya S."/>
            <person name="Fitzgerald M."/>
            <person name="Haas B."/>
            <person name="Abouelleil A."/>
            <person name="Allen A.W."/>
            <person name="Alvarado L."/>
            <person name="Arachchi H.M."/>
            <person name="Berlin A.M."/>
            <person name="Chapman S.B."/>
            <person name="Gainer-Dewar J."/>
            <person name="Goldberg J."/>
            <person name="Griggs A."/>
            <person name="Gujja S."/>
            <person name="Hansen M."/>
            <person name="Howarth C."/>
            <person name="Imamovic A."/>
            <person name="Ireland A."/>
            <person name="Larimer J."/>
            <person name="McCowan C."/>
            <person name="Murphy C."/>
            <person name="Pearson M."/>
            <person name="Poon T.W."/>
            <person name="Priest M."/>
            <person name="Roberts A."/>
            <person name="Saif S."/>
            <person name="Shea T."/>
            <person name="Sisk P."/>
            <person name="Sykes S."/>
            <person name="Wortman J."/>
            <person name="Nusbaum C."/>
            <person name="Birren B."/>
        </authorList>
    </citation>
    <scope>NUCLEOTIDE SEQUENCE [LARGE SCALE GENOMIC DNA]</scope>
    <source>
        <strain evidence="7 8">HGA0223</strain>
    </source>
</reference>
<keyword evidence="4 5" id="KW-0560">Oxidoreductase</keyword>
<dbReference type="Pfam" id="PF00890">
    <property type="entry name" value="FAD_binding_2"/>
    <property type="match status" value="1"/>
</dbReference>
<dbReference type="PRINTS" id="PR00368">
    <property type="entry name" value="FADPNR"/>
</dbReference>
<dbReference type="InterPro" id="IPR050315">
    <property type="entry name" value="FAD-oxidoreductase_2"/>
</dbReference>
<dbReference type="EMBL" id="ATCF01000012">
    <property type="protein sequence ID" value="EPE00188.1"/>
    <property type="molecule type" value="Genomic_DNA"/>
</dbReference>
<dbReference type="Gene3D" id="3.50.50.60">
    <property type="entry name" value="FAD/NAD(P)-binding domain"/>
    <property type="match status" value="1"/>
</dbReference>
<keyword evidence="2 5" id="KW-0285">Flavoprotein</keyword>
<dbReference type="HOGENOM" id="CLU_011398_4_5_4"/>
<dbReference type="SUPFAM" id="SSF56425">
    <property type="entry name" value="Succinate dehydrogenase/fumarate reductase flavoprotein, catalytic domain"/>
    <property type="match status" value="1"/>
</dbReference>
<dbReference type="GO" id="GO:0016491">
    <property type="term" value="F:oxidoreductase activity"/>
    <property type="evidence" value="ECO:0007669"/>
    <property type="project" value="UniProtKB-KW"/>
</dbReference>
<dbReference type="PROSITE" id="PS51318">
    <property type="entry name" value="TAT"/>
    <property type="match status" value="1"/>
</dbReference>
<comment type="cofactor">
    <cofactor evidence="1">
        <name>FAD</name>
        <dbReference type="ChEBI" id="CHEBI:57692"/>
    </cofactor>
</comment>
<evidence type="ECO:0000313" key="7">
    <source>
        <dbReference type="EMBL" id="EPE00188.1"/>
    </source>
</evidence>
<dbReference type="InterPro" id="IPR036188">
    <property type="entry name" value="FAD/NAD-bd_sf"/>
</dbReference>
<feature type="chain" id="PRO_5022260948" evidence="5">
    <location>
        <begin position="25"/>
        <end position="490"/>
    </location>
</feature>
<dbReference type="Proteomes" id="UP000014400">
    <property type="component" value="Unassembled WGS sequence"/>
</dbReference>
<dbReference type="InterPro" id="IPR027477">
    <property type="entry name" value="Succ_DH/fumarate_Rdtase_cat_sf"/>
</dbReference>
<dbReference type="eggNOG" id="COG1053">
    <property type="taxonomic scope" value="Bacteria"/>
</dbReference>